<name>A0ABT0KUL3_9GAMM</name>
<sequence>MKYYLDITLLPDVETNLGFLWHKIYQQIHILLVDNKVNEQDSVIGLSFPDYGSKLFPLGNKLRLLAETEQQLIDLNIAEWLVRFDDYVHLKAIKTVPSKVSEYAYFKRKNFKSPSKLRNNVDVRASAIATKNGYDVAEVKKRLLVSIDNLEKQSTLPFINLSSLSTDKLLSAAERRKFLLFIECQKVAIPSDNSSLFTCHGLSRRNENAQAAVPLF</sequence>
<dbReference type="InterPro" id="IPR042564">
    <property type="entry name" value="CRISPR-Cas6/Csy4_sf"/>
</dbReference>
<comment type="caution">
    <text evidence="1">The sequence shown here is derived from an EMBL/GenBank/DDBJ whole genome shotgun (WGS) entry which is preliminary data.</text>
</comment>
<dbReference type="Gene3D" id="3.30.70.2540">
    <property type="entry name" value="CRISPR-associated endoribonuclease Cas6/Csy4"/>
    <property type="match status" value="1"/>
</dbReference>
<proteinExistence type="predicted"/>
<dbReference type="Proteomes" id="UP001202134">
    <property type="component" value="Unassembled WGS sequence"/>
</dbReference>
<keyword evidence="2" id="KW-1185">Reference proteome</keyword>
<evidence type="ECO:0000313" key="1">
    <source>
        <dbReference type="EMBL" id="MCL1047537.1"/>
    </source>
</evidence>
<dbReference type="EMBL" id="JAKIKU010000015">
    <property type="protein sequence ID" value="MCL1047537.1"/>
    <property type="molecule type" value="Genomic_DNA"/>
</dbReference>
<dbReference type="NCBIfam" id="TIGR02563">
    <property type="entry name" value="cas_Csy4"/>
    <property type="match status" value="1"/>
</dbReference>
<dbReference type="RefSeq" id="WP_248956865.1">
    <property type="nucleotide sequence ID" value="NZ_JAKIKU010000015.1"/>
</dbReference>
<dbReference type="Pfam" id="PF09618">
    <property type="entry name" value="Cas_Csy4"/>
    <property type="match status" value="1"/>
</dbReference>
<accession>A0ABT0KUL3</accession>
<gene>
    <name evidence="1" type="primary">cas6f</name>
    <name evidence="1" type="ORF">L2737_19735</name>
</gene>
<protein>
    <submittedName>
        <fullName evidence="1">Type I-F CRISPR-associated endoribonuclease Cas6/Csy4</fullName>
    </submittedName>
</protein>
<evidence type="ECO:0000313" key="2">
    <source>
        <dbReference type="Proteomes" id="UP001202134"/>
    </source>
</evidence>
<dbReference type="CDD" id="cd09739">
    <property type="entry name" value="Cas6_I-F"/>
    <property type="match status" value="1"/>
</dbReference>
<reference evidence="1 2" key="1">
    <citation type="submission" date="2022-01" db="EMBL/GenBank/DDBJ databases">
        <title>Whole genome-based taxonomy of the Shewanellaceae.</title>
        <authorList>
            <person name="Martin-Rodriguez A.J."/>
        </authorList>
    </citation>
    <scope>NUCLEOTIDE SEQUENCE [LARGE SCALE GENOMIC DNA]</scope>
    <source>
        <strain evidence="1 2">DSM 24955</strain>
    </source>
</reference>
<organism evidence="1 2">
    <name type="scientific">Shewanella electrodiphila</name>
    <dbReference type="NCBI Taxonomy" id="934143"/>
    <lineage>
        <taxon>Bacteria</taxon>
        <taxon>Pseudomonadati</taxon>
        <taxon>Pseudomonadota</taxon>
        <taxon>Gammaproteobacteria</taxon>
        <taxon>Alteromonadales</taxon>
        <taxon>Shewanellaceae</taxon>
        <taxon>Shewanella</taxon>
    </lineage>
</organism>
<dbReference type="InterPro" id="IPR013396">
    <property type="entry name" value="CRISPR-assoc_prot_Csy4"/>
</dbReference>